<dbReference type="EMBL" id="LGTO01000004">
    <property type="protein sequence ID" value="KNE21807.1"/>
    <property type="molecule type" value="Genomic_DNA"/>
</dbReference>
<sequence>MAYDLYPKIDIKGGIDLYIGYDEILQSIDNEIKRRKANVITIECYPGTFEKEIMDNLITRLKPDLIIHSDEFFLTSEEITAKIQYHLTDDRVFGVMSNHSFYDFIDREKFDKIVEKINKNKDKRIIIYGVGASLVTPSDLLLYTNLARWEIQLRFREKLICNWKADNWEEETLRKVKRAYYFEWRIADKLKNSLFDKIDFMLDVNKEHQPKMISGHHYQIALSQVVKRPFRLVPYFDSGVWGGNWMQEKFNVAKDKINLAWCFDCVPEENSIYLGINGTKFEIPASDVVYQHPVSLLGEKVYGRYGTSFPIRFDYLDTMDGDNLSLQVHPKVEYAQETFGLHYTQDESYYIMEAEEDAVVYLGVKKGIRKQDLVDALKKAQEEGKRFPDEDFIYRKKVKKHDHYSIPAGTIHCSGKNSVVLEISSTPNRFTFKLWDWERVDLDGKPRPIHLNHGEKNIDISRDEDWIEREASNQIVKIAEGDGWIEEKTGLHIREPIETRRHWFSTEVIHETHGSVNVLTLIEGEEIIVTSIDGSFEPFVIHYGETFIVPESIKRYKISPHGPSTGRTVGTIKAFIR</sequence>
<dbReference type="GO" id="GO:0016853">
    <property type="term" value="F:isomerase activity"/>
    <property type="evidence" value="ECO:0007669"/>
    <property type="project" value="UniProtKB-KW"/>
</dbReference>
<keyword evidence="2" id="KW-0862">Zinc</keyword>
<dbReference type="AlphaFoldDB" id="A0A0L0QTG0"/>
<dbReference type="InterPro" id="IPR051804">
    <property type="entry name" value="Carb_Metab_Reg_Kinase/Isom"/>
</dbReference>
<dbReference type="GO" id="GO:0046872">
    <property type="term" value="F:metal ion binding"/>
    <property type="evidence" value="ECO:0007669"/>
    <property type="project" value="UniProtKB-KW"/>
</dbReference>
<proteinExistence type="predicted"/>
<reference evidence="4" key="1">
    <citation type="submission" date="2015-07" db="EMBL/GenBank/DDBJ databases">
        <title>Fjat-10053 dsm26.</title>
        <authorList>
            <person name="Liu B."/>
            <person name="Wang J."/>
            <person name="Zhu Y."/>
            <person name="Liu G."/>
            <person name="Chen Q."/>
            <person name="Chen Z."/>
            <person name="Lan J."/>
            <person name="Che J."/>
            <person name="Ge C."/>
            <person name="Shi H."/>
            <person name="Pan Z."/>
            <person name="Liu X."/>
        </authorList>
    </citation>
    <scope>NUCLEOTIDE SEQUENCE [LARGE SCALE GENOMIC DNA]</scope>
    <source>
        <strain evidence="4">DSM 26</strain>
    </source>
</reference>
<dbReference type="SUPFAM" id="SSF51182">
    <property type="entry name" value="RmlC-like cupins"/>
    <property type="match status" value="1"/>
</dbReference>
<dbReference type="PANTHER" id="PTHR42742:SF3">
    <property type="entry name" value="FRUCTOKINASE"/>
    <property type="match status" value="1"/>
</dbReference>
<dbReference type="InterPro" id="IPR014710">
    <property type="entry name" value="RmlC-like_jellyroll"/>
</dbReference>
<evidence type="ECO:0000256" key="2">
    <source>
        <dbReference type="ARBA" id="ARBA00022833"/>
    </source>
</evidence>
<evidence type="ECO:0000313" key="4">
    <source>
        <dbReference type="Proteomes" id="UP000036780"/>
    </source>
</evidence>
<comment type="caution">
    <text evidence="3">The sequence shown here is derived from an EMBL/GenBank/DDBJ whole genome shotgun (WGS) entry which is preliminary data.</text>
</comment>
<protein>
    <submittedName>
        <fullName evidence="3">Mannose-6-phosphate isomerase</fullName>
    </submittedName>
</protein>
<dbReference type="Gene3D" id="2.60.120.10">
    <property type="entry name" value="Jelly Rolls"/>
    <property type="match status" value="1"/>
</dbReference>
<keyword evidence="4" id="KW-1185">Reference proteome</keyword>
<dbReference type="CDD" id="cd07010">
    <property type="entry name" value="cupin_PMI_type_I_N_bac"/>
    <property type="match status" value="1"/>
</dbReference>
<dbReference type="InterPro" id="IPR011051">
    <property type="entry name" value="RmlC_Cupin_sf"/>
</dbReference>
<evidence type="ECO:0000256" key="1">
    <source>
        <dbReference type="ARBA" id="ARBA00022723"/>
    </source>
</evidence>
<dbReference type="PATRIC" id="fig|1473.5.peg.3526"/>
<dbReference type="Proteomes" id="UP000036780">
    <property type="component" value="Unassembled WGS sequence"/>
</dbReference>
<evidence type="ECO:0000313" key="3">
    <source>
        <dbReference type="EMBL" id="KNE21807.1"/>
    </source>
</evidence>
<name>A0A0L0QTG0_VIRPA</name>
<gene>
    <name evidence="3" type="ORF">AFK71_03035</name>
</gene>
<accession>A0A0L0QTG0</accession>
<organism evidence="3 4">
    <name type="scientific">Virgibacillus pantothenticus</name>
    <dbReference type="NCBI Taxonomy" id="1473"/>
    <lineage>
        <taxon>Bacteria</taxon>
        <taxon>Bacillati</taxon>
        <taxon>Bacillota</taxon>
        <taxon>Bacilli</taxon>
        <taxon>Bacillales</taxon>
        <taxon>Bacillaceae</taxon>
        <taxon>Virgibacillus</taxon>
    </lineage>
</organism>
<dbReference type="PANTHER" id="PTHR42742">
    <property type="entry name" value="TRANSCRIPTIONAL REPRESSOR MPRA"/>
    <property type="match status" value="1"/>
</dbReference>
<dbReference type="OrthoDB" id="9808275at2"/>
<keyword evidence="1" id="KW-0479">Metal-binding</keyword>
<keyword evidence="3" id="KW-0413">Isomerase</keyword>